<evidence type="ECO:0000313" key="2">
    <source>
        <dbReference type="Proteomes" id="UP001198200"/>
    </source>
</evidence>
<dbReference type="EMBL" id="JAJEQN010000040">
    <property type="protein sequence ID" value="MCC2222561.1"/>
    <property type="molecule type" value="Genomic_DNA"/>
</dbReference>
<comment type="caution">
    <text evidence="1">The sequence shown here is derived from an EMBL/GenBank/DDBJ whole genome shotgun (WGS) entry which is preliminary data.</text>
</comment>
<dbReference type="Proteomes" id="UP001198200">
    <property type="component" value="Unassembled WGS sequence"/>
</dbReference>
<name>A0AAE3E7F6_9FIRM</name>
<evidence type="ECO:0000313" key="1">
    <source>
        <dbReference type="EMBL" id="MCC2222561.1"/>
    </source>
</evidence>
<dbReference type="PROSITE" id="PS51257">
    <property type="entry name" value="PROKAR_LIPOPROTEIN"/>
    <property type="match status" value="1"/>
</dbReference>
<proteinExistence type="predicted"/>
<accession>A0AAE3E7F6</accession>
<dbReference type="AlphaFoldDB" id="A0AAE3E7F6"/>
<gene>
    <name evidence="1" type="ORF">LKD48_13130</name>
</gene>
<protein>
    <submittedName>
        <fullName evidence="1">Uncharacterized protein</fullName>
    </submittedName>
</protein>
<reference evidence="1 2" key="1">
    <citation type="submission" date="2021-10" db="EMBL/GenBank/DDBJ databases">
        <title>Anaerobic single-cell dispensing facilitates the cultivation of human gut bacteria.</title>
        <authorList>
            <person name="Afrizal A."/>
        </authorList>
    </citation>
    <scope>NUCLEOTIDE SEQUENCE [LARGE SCALE GENOMIC DNA]</scope>
    <source>
        <strain evidence="1 2">CLA-AA-H224</strain>
    </source>
</reference>
<sequence length="381" mass="43606">MRTKKQIEKMMIGMFLGGGCLLSSCHSVHMSAEDRLQGDYQEAAAEVELETVEELTAFAYNDVSVIPYTVENIARGFTDLSDEEIEKYKVCDEHDQKSLIIPEESTEIQLNFGDISFYFYTIDPEDALRYLNITQPEDHKRRFLLSELAERFPKKDFDQLSREEVIKICDQAMADAEIPAVFENAFAMDYETLRKLQQDASKQYGEGFYCAPGSEYIEGSDPWNGTWNVKQWTKEQEAYYVVYKQQLDEKRFYSPIFPWIELFVNADGQIFYANSGMPALDLSQAKKEEQKIISAQEAYSMGAAILQKQKLNQSKILSVKLCYSHKKYINVEEKNEKVVGASASIIPCWEICFGTDVSGTNVNDYLYLDAVTGLEVQNGIY</sequence>
<dbReference type="RefSeq" id="WP_308732226.1">
    <property type="nucleotide sequence ID" value="NZ_JAJEQN010000040.1"/>
</dbReference>
<organism evidence="1 2">
    <name type="scientific">Anthropogastromicrobium aceti</name>
    <dbReference type="NCBI Taxonomy" id="2981768"/>
    <lineage>
        <taxon>Bacteria</taxon>
        <taxon>Bacillati</taxon>
        <taxon>Bacillota</taxon>
        <taxon>Clostridia</taxon>
        <taxon>Lachnospirales</taxon>
        <taxon>Lachnospiraceae</taxon>
        <taxon>Anthropogastromicrobium</taxon>
    </lineage>
</organism>
<keyword evidence="2" id="KW-1185">Reference proteome</keyword>